<dbReference type="GO" id="GO:0000146">
    <property type="term" value="F:microfilament motor activity"/>
    <property type="evidence" value="ECO:0007669"/>
    <property type="project" value="TreeGrafter"/>
</dbReference>
<evidence type="ECO:0000313" key="4">
    <source>
        <dbReference type="Proteomes" id="UP000471031"/>
    </source>
</evidence>
<proteinExistence type="predicted"/>
<dbReference type="GO" id="GO:0032982">
    <property type="term" value="C:myosin filament"/>
    <property type="evidence" value="ECO:0007669"/>
    <property type="project" value="TreeGrafter"/>
</dbReference>
<feature type="coiled-coil region" evidence="1">
    <location>
        <begin position="449"/>
        <end position="497"/>
    </location>
</feature>
<dbReference type="InterPro" id="IPR013496">
    <property type="entry name" value="CHP02680"/>
</dbReference>
<dbReference type="Proteomes" id="UP000471031">
    <property type="component" value="Unassembled WGS sequence"/>
</dbReference>
<dbReference type="OrthoDB" id="9776649at2"/>
<keyword evidence="4" id="KW-1185">Reference proteome</keyword>
<dbReference type="NCBIfam" id="TIGR02680">
    <property type="entry name" value="TIGR02680 family protein"/>
    <property type="match status" value="1"/>
</dbReference>
<dbReference type="SUPFAM" id="SSF52540">
    <property type="entry name" value="P-loop containing nucleoside triphosphate hydrolases"/>
    <property type="match status" value="1"/>
</dbReference>
<evidence type="ECO:0000313" key="3">
    <source>
        <dbReference type="EMBL" id="MZP42315.1"/>
    </source>
</evidence>
<organism evidence="3 4">
    <name type="scientific">Heliomicrobium gestii</name>
    <name type="common">Heliobacterium gestii</name>
    <dbReference type="NCBI Taxonomy" id="2699"/>
    <lineage>
        <taxon>Bacteria</taxon>
        <taxon>Bacillati</taxon>
        <taxon>Bacillota</taxon>
        <taxon>Clostridia</taxon>
        <taxon>Eubacteriales</taxon>
        <taxon>Heliobacteriaceae</taxon>
        <taxon>Heliomicrobium</taxon>
    </lineage>
</organism>
<feature type="coiled-coil region" evidence="1">
    <location>
        <begin position="905"/>
        <end position="1007"/>
    </location>
</feature>
<dbReference type="PANTHER" id="PTHR45615:SF40">
    <property type="entry name" value="MYOSIN HEAVY CHAIN, NON-MUSCLE"/>
    <property type="match status" value="1"/>
</dbReference>
<dbReference type="InterPro" id="IPR027417">
    <property type="entry name" value="P-loop_NTPase"/>
</dbReference>
<feature type="coiled-coil region" evidence="1">
    <location>
        <begin position="289"/>
        <end position="394"/>
    </location>
</feature>
<dbReference type="Pfam" id="PF13558">
    <property type="entry name" value="SbcC_Walker_B"/>
    <property type="match status" value="1"/>
</dbReference>
<protein>
    <submittedName>
        <fullName evidence="3">TIGR02680 family protein</fullName>
    </submittedName>
</protein>
<name>A0A845LCW1_HELGE</name>
<gene>
    <name evidence="3" type="ORF">GTO89_04570</name>
</gene>
<feature type="region of interest" description="Disordered" evidence="2">
    <location>
        <begin position="581"/>
        <end position="602"/>
    </location>
</feature>
<evidence type="ECO:0000256" key="2">
    <source>
        <dbReference type="SAM" id="MobiDB-lite"/>
    </source>
</evidence>
<reference evidence="3 4" key="1">
    <citation type="submission" date="2020-01" db="EMBL/GenBank/DDBJ databases">
        <title>Whole genome sequence of Heliobacterium gestii DSM 11169.</title>
        <authorList>
            <person name="Kyndt J.A."/>
            <person name="Meyer T.E."/>
        </authorList>
    </citation>
    <scope>NUCLEOTIDE SEQUENCE [LARGE SCALE GENOMIC DNA]</scope>
    <source>
        <strain evidence="3 4">DSM 11169</strain>
    </source>
</reference>
<dbReference type="RefSeq" id="WP_161260884.1">
    <property type="nucleotide sequence ID" value="NZ_JAFBDC010000006.1"/>
</dbReference>
<sequence length="1439" mass="164787">MTSPRWRMHRAGILNFWFYDDEAEFELASGRAIFRGANGSGKSVTMQSFLPLVLDGDKRPHRLDPFGSKDRRMEYYLLVDDESITDRTGYLWLEFFHPLQERYLTIGIGLRARRNNPQVAFWGFVVTDNRRMGKDLSLYQLDYSDPKQPRKIPLTRQALAERIGAGGEVVSEQGKYKALVNRHLFGFNDLDAYSELLDLLIQLRSPKLSKDFKPTTIYEILGNALPPLHEEDLRPLAEVLDDMDQIGERLDELSRHQEDTNRLNQSYRRYNEHLLFSLSKELVERQGLRDTAEKDLRQSEQELKELDAKLASEKERQEKAQQALADYKAEREMLSQNEAFATQGQLDAKTRDRQFLAERKKTAENRLDETCQRLQKAMDRKDEAAETMGKAAAEQQSTLGDMAVLAGETDFPLHSFHSQPWEGAIPEEDGGFETWQKDWQGHRHRLEEAEKQARAVATLHQRKNDAENALSDAQKAKDRAEEEWRLAEDALEDAKEAQQAALFSWRASLRHLPLSEERFRESLHHLAGFPEKDYEKVRQPILADWQERNRQIAHDRAGRLRQKEELEQQRRELTAEREQWLAHKEPEPARLPARQAYRQHRQESNPAGAPFYACVEFLPSVDEPTRACLESALAEAGLLDAWVGPQGVAWAETAKAGDGAVPLDETWLQADPELLGITLTDYLCPLPPEESGLGDGAILDLLQTVRIADRDQVLQGSGDSPDPRGVWLSADGAYRLGARVGVAAAKPLAEFIGKESRRRTRLARIAALDGAIAEMDASITAIAGELERLSAEAAGLDGELALFPKGEGLQAANGAVITRRFQFDAADGECARQDERFRQAIKAYQDATAALHDCMKDLTIKRDEPSLRIALDKFDRYGRLWFQLKAAWEQHRAAKKHFADAAADEAAYNDQADREEAEIGDYEQELRRLDTEIESLQRRLRDMGLDDIMRRLDELRRLIAETEQAISAYHKNLPRLAESRGKTLTAYEQRHAALAAAQRELQRLQSQWLLEWKRGLLPDVADLCRSNSSKKVWRDPAHLAASVGPAAHAGDASFSPPSDLAGSVDQTVLETVLDTAQLLLQLWRGRYESRLAQSITNDLFSILNTIRQTLFQYVPESQEDEATGRVLIYFMRDRQNPITPQHLLDELTLAKEEQMLLLNQKDRELYEEIIIRAVGKTIRNRIHRAEQWVHRVNDLMGQRNTSSGLRLQLKWEPRPASSERELDTTALVKLLKTNPDQLHDDDIDRMVQHFRSRIEWAKQESEEKDSLRHWVNQLLDYRKWFRFVLYYEKGEGTRRELTDSRFNVLSGGEKAMSMYIPLFAATYSRYNDVRPEAPHIISLDEAFAGVDDENVRDMFDLLTQMDFDYMMTSQVLWGCYDTVPDLSIYEIFRPKDVNYVTLFHYHWNGHQKRYLESGSVEPWDGAAAKSSDEPADLPLPEGA</sequence>
<dbReference type="GO" id="GO:0016460">
    <property type="term" value="C:myosin II complex"/>
    <property type="evidence" value="ECO:0007669"/>
    <property type="project" value="TreeGrafter"/>
</dbReference>
<evidence type="ECO:0000256" key="1">
    <source>
        <dbReference type="SAM" id="Coils"/>
    </source>
</evidence>
<dbReference type="GO" id="GO:0051015">
    <property type="term" value="F:actin filament binding"/>
    <property type="evidence" value="ECO:0007669"/>
    <property type="project" value="TreeGrafter"/>
</dbReference>
<dbReference type="GO" id="GO:0005737">
    <property type="term" value="C:cytoplasm"/>
    <property type="evidence" value="ECO:0007669"/>
    <property type="project" value="TreeGrafter"/>
</dbReference>
<dbReference type="Gene3D" id="3.40.50.300">
    <property type="entry name" value="P-loop containing nucleotide triphosphate hydrolases"/>
    <property type="match status" value="1"/>
</dbReference>
<keyword evidence="1" id="KW-0175">Coiled coil</keyword>
<feature type="region of interest" description="Disordered" evidence="2">
    <location>
        <begin position="1419"/>
        <end position="1439"/>
    </location>
</feature>
<accession>A0A845LCW1</accession>
<dbReference type="EMBL" id="WXEX01000003">
    <property type="protein sequence ID" value="MZP42315.1"/>
    <property type="molecule type" value="Genomic_DNA"/>
</dbReference>
<comment type="caution">
    <text evidence="3">The sequence shown here is derived from an EMBL/GenBank/DDBJ whole genome shotgun (WGS) entry which is preliminary data.</text>
</comment>
<dbReference type="PANTHER" id="PTHR45615">
    <property type="entry name" value="MYOSIN HEAVY CHAIN, NON-MUSCLE"/>
    <property type="match status" value="1"/>
</dbReference>